<sequence length="48" mass="5666">MDKFNSEDKLHAVKRYLNKNESYHEIANSLGTDNKAILKQMQFRRGIL</sequence>
<accession>A0ABX7DZV0</accession>
<reference evidence="1 2" key="1">
    <citation type="submission" date="2020-11" db="EMBL/GenBank/DDBJ databases">
        <title>Taxonomic evaluation of the Bacillus sporothermodurans group of bacteria based on whole genome sequences.</title>
        <authorList>
            <person name="Fiedler G."/>
            <person name="Herbstmann A.-D."/>
            <person name="Doll E."/>
            <person name="Wenning M."/>
            <person name="Brinks E."/>
            <person name="Kabisch J."/>
            <person name="Breitenwieser F."/>
            <person name="Lappann M."/>
            <person name="Boehnlein C."/>
            <person name="Franz C."/>
        </authorList>
    </citation>
    <scope>NUCLEOTIDE SEQUENCE [LARGE SCALE GENOMIC DNA]</scope>
    <source>
        <strain evidence="1 2">JCM 19841</strain>
    </source>
</reference>
<protein>
    <submittedName>
        <fullName evidence="1">Transposase</fullName>
    </submittedName>
</protein>
<evidence type="ECO:0000313" key="1">
    <source>
        <dbReference type="EMBL" id="QQZ09016.1"/>
    </source>
</evidence>
<dbReference type="Proteomes" id="UP000595691">
    <property type="component" value="Chromosome"/>
</dbReference>
<organism evidence="1 2">
    <name type="scientific">Heyndrickxia vini</name>
    <dbReference type="NCBI Taxonomy" id="1476025"/>
    <lineage>
        <taxon>Bacteria</taxon>
        <taxon>Bacillati</taxon>
        <taxon>Bacillota</taxon>
        <taxon>Bacilli</taxon>
        <taxon>Bacillales</taxon>
        <taxon>Bacillaceae</taxon>
        <taxon>Heyndrickxia</taxon>
    </lineage>
</organism>
<dbReference type="RefSeq" id="WP_202778066.1">
    <property type="nucleotide sequence ID" value="NZ_CP065425.1"/>
</dbReference>
<evidence type="ECO:0000313" key="2">
    <source>
        <dbReference type="Proteomes" id="UP000595691"/>
    </source>
</evidence>
<proteinExistence type="predicted"/>
<gene>
    <name evidence="1" type="ORF">I5776_18825</name>
</gene>
<name>A0ABX7DZV0_9BACI</name>
<dbReference type="EMBL" id="CP065425">
    <property type="protein sequence ID" value="QQZ09016.1"/>
    <property type="molecule type" value="Genomic_DNA"/>
</dbReference>
<keyword evidence="2" id="KW-1185">Reference proteome</keyword>